<feature type="transmembrane region" description="Helical" evidence="1">
    <location>
        <begin position="293"/>
        <end position="319"/>
    </location>
</feature>
<feature type="transmembrane region" description="Helical" evidence="1">
    <location>
        <begin position="234"/>
        <end position="254"/>
    </location>
</feature>
<dbReference type="EMBL" id="JAUSUR010000005">
    <property type="protein sequence ID" value="MDQ0362088.1"/>
    <property type="molecule type" value="Genomic_DNA"/>
</dbReference>
<dbReference type="RefSeq" id="WP_307409383.1">
    <property type="nucleotide sequence ID" value="NZ_JAUSUR010000005.1"/>
</dbReference>
<sequence>MFDGYSALDFIVVIALCASSAFLSNIGAAVFHDGIRPVIPEFIEGRMKRPELASIAFGLSVGFIASVGIAFTISTKLLNPWLLFLSTDILGIIAPKKWLAPIFGGIWGALCLSSLGMINTALTSLPVDMITGLGALGDPVIAGFSLFPLIAIFRQFGAKKGIISTVVTLLVRQIVVITVPNMTDVLQMLTGIVILIGLAIFTDVKAKKEQKETAVVEEGENIFTQRINRIKKNLPFLMITGGLIAVACNIGVFAGSEVSIYTLADAYKSVDPSTTSELVNQAALAETMRSLGFIPLIATTAITTGVYGVAGLCFVYPIGYLMPNPIFAAIAGAAVIFIEVMVLGLIGKGFEKLPSIKDASDSIRSSMITAMEFALLIGSVNASIQMGGTTGFFICAMVYFINELTGTKIMKMAIGPVGAITAGILLNILHVVGLFPLL</sequence>
<feature type="transmembrane region" description="Helical" evidence="1">
    <location>
        <begin position="373"/>
        <end position="401"/>
    </location>
</feature>
<comment type="caution">
    <text evidence="2">The sequence shown here is derived from an EMBL/GenBank/DDBJ whole genome shotgun (WGS) entry which is preliminary data.</text>
</comment>
<proteinExistence type="predicted"/>
<keyword evidence="1" id="KW-1133">Transmembrane helix</keyword>
<name>A0ABU0E5A9_9FIRM</name>
<keyword evidence="1" id="KW-0812">Transmembrane</keyword>
<gene>
    <name evidence="2" type="ORF">J2S15_002841</name>
</gene>
<feature type="transmembrane region" description="Helical" evidence="1">
    <location>
        <begin position="185"/>
        <end position="202"/>
    </location>
</feature>
<dbReference type="InterPro" id="IPR019733">
    <property type="entry name" value="Uncharacterised_YhfT"/>
</dbReference>
<feature type="transmembrane region" description="Helical" evidence="1">
    <location>
        <begin position="52"/>
        <end position="71"/>
    </location>
</feature>
<protein>
    <recommendedName>
        <fullName evidence="4">Transport system permease protein</fullName>
    </recommendedName>
</protein>
<keyword evidence="1" id="KW-0472">Membrane</keyword>
<feature type="transmembrane region" description="Helical" evidence="1">
    <location>
        <begin position="6"/>
        <end position="31"/>
    </location>
</feature>
<evidence type="ECO:0008006" key="4">
    <source>
        <dbReference type="Google" id="ProtNLM"/>
    </source>
</evidence>
<dbReference type="Proteomes" id="UP001230220">
    <property type="component" value="Unassembled WGS sequence"/>
</dbReference>
<accession>A0ABU0E5A9</accession>
<reference evidence="2 3" key="1">
    <citation type="submission" date="2023-07" db="EMBL/GenBank/DDBJ databases">
        <title>Genomic Encyclopedia of Type Strains, Phase IV (KMG-IV): sequencing the most valuable type-strain genomes for metagenomic binning, comparative biology and taxonomic classification.</title>
        <authorList>
            <person name="Goeker M."/>
        </authorList>
    </citation>
    <scope>NUCLEOTIDE SEQUENCE [LARGE SCALE GENOMIC DNA]</scope>
    <source>
        <strain evidence="2 3">DSM 16784</strain>
    </source>
</reference>
<feature type="transmembrane region" description="Helical" evidence="1">
    <location>
        <begin position="102"/>
        <end position="123"/>
    </location>
</feature>
<evidence type="ECO:0000313" key="2">
    <source>
        <dbReference type="EMBL" id="MDQ0362088.1"/>
    </source>
</evidence>
<feature type="transmembrane region" description="Helical" evidence="1">
    <location>
        <begin position="413"/>
        <end position="435"/>
    </location>
</feature>
<feature type="transmembrane region" description="Helical" evidence="1">
    <location>
        <begin position="129"/>
        <end position="150"/>
    </location>
</feature>
<evidence type="ECO:0000313" key="3">
    <source>
        <dbReference type="Proteomes" id="UP001230220"/>
    </source>
</evidence>
<dbReference type="Pfam" id="PF10797">
    <property type="entry name" value="YhfT"/>
    <property type="match status" value="1"/>
</dbReference>
<organism evidence="2 3">
    <name type="scientific">Breznakia pachnodae</name>
    <dbReference type="NCBI Taxonomy" id="265178"/>
    <lineage>
        <taxon>Bacteria</taxon>
        <taxon>Bacillati</taxon>
        <taxon>Bacillota</taxon>
        <taxon>Erysipelotrichia</taxon>
        <taxon>Erysipelotrichales</taxon>
        <taxon>Erysipelotrichaceae</taxon>
        <taxon>Breznakia</taxon>
    </lineage>
</organism>
<feature type="transmembrane region" description="Helical" evidence="1">
    <location>
        <begin position="326"/>
        <end position="346"/>
    </location>
</feature>
<keyword evidence="3" id="KW-1185">Reference proteome</keyword>
<evidence type="ECO:0000256" key="1">
    <source>
        <dbReference type="SAM" id="Phobius"/>
    </source>
</evidence>